<dbReference type="GO" id="GO:0005886">
    <property type="term" value="C:plasma membrane"/>
    <property type="evidence" value="ECO:0007669"/>
    <property type="project" value="UniProtKB-SubCell"/>
</dbReference>
<dbReference type="STRING" id="593907.Celgi_1726"/>
<keyword evidence="8" id="KW-1185">Reference proteome</keyword>
<dbReference type="eggNOG" id="COG1280">
    <property type="taxonomic scope" value="Bacteria"/>
</dbReference>
<evidence type="ECO:0000256" key="1">
    <source>
        <dbReference type="ARBA" id="ARBA00004651"/>
    </source>
</evidence>
<evidence type="ECO:0000256" key="2">
    <source>
        <dbReference type="ARBA" id="ARBA00022475"/>
    </source>
</evidence>
<dbReference type="Pfam" id="PF01810">
    <property type="entry name" value="LysE"/>
    <property type="match status" value="1"/>
</dbReference>
<feature type="transmembrane region" description="Helical" evidence="6">
    <location>
        <begin position="142"/>
        <end position="161"/>
    </location>
</feature>
<evidence type="ECO:0000313" key="8">
    <source>
        <dbReference type="Proteomes" id="UP000000485"/>
    </source>
</evidence>
<dbReference type="AlphaFoldDB" id="F8A681"/>
<organism evidence="7 8">
    <name type="scientific">Cellulomonas gilvus (strain ATCC 13127 / NRRL B-14078)</name>
    <name type="common">Cellvibrio gilvus</name>
    <dbReference type="NCBI Taxonomy" id="593907"/>
    <lineage>
        <taxon>Bacteria</taxon>
        <taxon>Bacillati</taxon>
        <taxon>Actinomycetota</taxon>
        <taxon>Actinomycetes</taxon>
        <taxon>Micrococcales</taxon>
        <taxon>Cellulomonadaceae</taxon>
        <taxon>Cellulomonas</taxon>
    </lineage>
</organism>
<accession>F8A681</accession>
<dbReference type="InterPro" id="IPR001123">
    <property type="entry name" value="LeuE-type"/>
</dbReference>
<name>F8A681_CELGA</name>
<feature type="transmembrane region" description="Helical" evidence="6">
    <location>
        <begin position="181"/>
        <end position="199"/>
    </location>
</feature>
<dbReference type="PANTHER" id="PTHR30086">
    <property type="entry name" value="ARGININE EXPORTER PROTEIN ARGO"/>
    <property type="match status" value="1"/>
</dbReference>
<dbReference type="Proteomes" id="UP000000485">
    <property type="component" value="Chromosome"/>
</dbReference>
<dbReference type="EMBL" id="CP002665">
    <property type="protein sequence ID" value="AEI12237.1"/>
    <property type="molecule type" value="Genomic_DNA"/>
</dbReference>
<sequence length="207" mass="21069">MEITEVGAFWVTALAFILTPGADWAYMITAGLSGRVAPANAGLLLGHLAYVVAVAAGLGALATRYPAALSVITVVGAAYLAWLGLGVLRHPAGAGTPTWTEAGSAGEWAARGFGVSALNPKVPVLLLALLPQFTHVDGSWPVGTQLAMLGLLHLATCAFVYTAVGSGARRVLAARPTSATLVSRVAGSLMIVLGAALLVEQTLSLTR</sequence>
<keyword evidence="3 6" id="KW-0812">Transmembrane</keyword>
<comment type="subcellular location">
    <subcellularLocation>
        <location evidence="1">Cell membrane</location>
        <topology evidence="1">Multi-pass membrane protein</topology>
    </subcellularLocation>
</comment>
<feature type="transmembrane region" description="Helical" evidence="6">
    <location>
        <begin position="41"/>
        <end position="61"/>
    </location>
</feature>
<evidence type="ECO:0000313" key="7">
    <source>
        <dbReference type="EMBL" id="AEI12237.1"/>
    </source>
</evidence>
<dbReference type="RefSeq" id="WP_013883756.1">
    <property type="nucleotide sequence ID" value="NC_015671.1"/>
</dbReference>
<dbReference type="KEGG" id="cga:Celgi_1726"/>
<gene>
    <name evidence="7" type="ordered locus">Celgi_1726</name>
</gene>
<dbReference type="PANTHER" id="PTHR30086:SF20">
    <property type="entry name" value="ARGININE EXPORTER PROTEIN ARGO-RELATED"/>
    <property type="match status" value="1"/>
</dbReference>
<reference evidence="8" key="1">
    <citation type="submission" date="2011-04" db="EMBL/GenBank/DDBJ databases">
        <title>Complete sequence of Cellvibrio gilvus ATCC 13127.</title>
        <authorList>
            <person name="Lucas S."/>
            <person name="Han J."/>
            <person name="Lapidus A."/>
            <person name="Cheng J.-F."/>
            <person name="Goodwin L."/>
            <person name="Pitluck S."/>
            <person name="Peters L."/>
            <person name="Munk A."/>
            <person name="Detter J.C."/>
            <person name="Han C."/>
            <person name="Tapia R."/>
            <person name="Land M."/>
            <person name="Hauser L."/>
            <person name="Kyrpides N."/>
            <person name="Ivanova N."/>
            <person name="Ovchinnikova G."/>
            <person name="Pagani I."/>
            <person name="Mead D."/>
            <person name="Brumm P."/>
            <person name="Woyke T."/>
        </authorList>
    </citation>
    <scope>NUCLEOTIDE SEQUENCE [LARGE SCALE GENOMIC DNA]</scope>
    <source>
        <strain evidence="8">ATCC 13127 / NRRL B-14078</strain>
    </source>
</reference>
<dbReference type="HOGENOM" id="CLU_079569_3_2_11"/>
<keyword evidence="5 6" id="KW-0472">Membrane</keyword>
<keyword evidence="4 6" id="KW-1133">Transmembrane helix</keyword>
<dbReference type="GO" id="GO:0015171">
    <property type="term" value="F:amino acid transmembrane transporter activity"/>
    <property type="evidence" value="ECO:0007669"/>
    <property type="project" value="TreeGrafter"/>
</dbReference>
<evidence type="ECO:0000256" key="3">
    <source>
        <dbReference type="ARBA" id="ARBA00022692"/>
    </source>
</evidence>
<evidence type="ECO:0000256" key="4">
    <source>
        <dbReference type="ARBA" id="ARBA00022989"/>
    </source>
</evidence>
<keyword evidence="2" id="KW-1003">Cell membrane</keyword>
<protein>
    <submittedName>
        <fullName evidence="7">Lysine exporter protein (LYSE/YGGA)</fullName>
    </submittedName>
</protein>
<evidence type="ECO:0000256" key="5">
    <source>
        <dbReference type="ARBA" id="ARBA00023136"/>
    </source>
</evidence>
<evidence type="ECO:0000256" key="6">
    <source>
        <dbReference type="SAM" id="Phobius"/>
    </source>
</evidence>
<proteinExistence type="predicted"/>
<dbReference type="OrthoDB" id="9814990at2"/>
<feature type="transmembrane region" description="Helical" evidence="6">
    <location>
        <begin position="68"/>
        <end position="88"/>
    </location>
</feature>